<dbReference type="GO" id="GO:0000822">
    <property type="term" value="F:inositol hexakisphosphate binding"/>
    <property type="evidence" value="ECO:0007669"/>
    <property type="project" value="TreeGrafter"/>
</dbReference>
<feature type="compositionally biased region" description="Basic and acidic residues" evidence="6">
    <location>
        <begin position="899"/>
        <end position="911"/>
    </location>
</feature>
<dbReference type="Proteomes" id="UP001164286">
    <property type="component" value="Unassembled WGS sequence"/>
</dbReference>
<evidence type="ECO:0000256" key="4">
    <source>
        <dbReference type="ARBA" id="ARBA00022989"/>
    </source>
</evidence>
<dbReference type="InterPro" id="IPR004342">
    <property type="entry name" value="EXS_C"/>
</dbReference>
<feature type="transmembrane region" description="Helical" evidence="7">
    <location>
        <begin position="558"/>
        <end position="577"/>
    </location>
</feature>
<feature type="transmembrane region" description="Helical" evidence="7">
    <location>
        <begin position="630"/>
        <end position="649"/>
    </location>
</feature>
<feature type="region of interest" description="Disordered" evidence="6">
    <location>
        <begin position="894"/>
        <end position="929"/>
    </location>
</feature>
<feature type="compositionally biased region" description="Polar residues" evidence="6">
    <location>
        <begin position="38"/>
        <end position="47"/>
    </location>
</feature>
<feature type="domain" description="SPX" evidence="9">
    <location>
        <begin position="1"/>
        <end position="462"/>
    </location>
</feature>
<feature type="transmembrane region" description="Helical" evidence="7">
    <location>
        <begin position="598"/>
        <end position="618"/>
    </location>
</feature>
<feature type="domain" description="EXS" evidence="8">
    <location>
        <begin position="712"/>
        <end position="904"/>
    </location>
</feature>
<dbReference type="RefSeq" id="XP_052943863.1">
    <property type="nucleotide sequence ID" value="XM_053090266.1"/>
</dbReference>
<comment type="subcellular location">
    <subcellularLocation>
        <location evidence="1">Membrane</location>
        <topology evidence="1">Multi-pass membrane protein</topology>
    </subcellularLocation>
</comment>
<evidence type="ECO:0000313" key="10">
    <source>
        <dbReference type="EMBL" id="KAI9634086.1"/>
    </source>
</evidence>
<feature type="region of interest" description="Disordered" evidence="6">
    <location>
        <begin position="363"/>
        <end position="409"/>
    </location>
</feature>
<keyword evidence="4 7" id="KW-1133">Transmembrane helix</keyword>
<dbReference type="GO" id="GO:0016036">
    <property type="term" value="P:cellular response to phosphate starvation"/>
    <property type="evidence" value="ECO:0007669"/>
    <property type="project" value="TreeGrafter"/>
</dbReference>
<keyword evidence="5 7" id="KW-0472">Membrane</keyword>
<reference evidence="10" key="1">
    <citation type="journal article" date="2022" name="G3 (Bethesda)">
        <title>High quality genome of the basidiomycete yeast Dioszegia hungarica PDD-24b-2 isolated from cloud water.</title>
        <authorList>
            <person name="Jarrige D."/>
            <person name="Haridas S."/>
            <person name="Bleykasten-Grosshans C."/>
            <person name="Joly M."/>
            <person name="Nadalig T."/>
            <person name="Sancelme M."/>
            <person name="Vuilleumier S."/>
            <person name="Grigoriev I.V."/>
            <person name="Amato P."/>
            <person name="Bringel F."/>
        </authorList>
    </citation>
    <scope>NUCLEOTIDE SEQUENCE</scope>
    <source>
        <strain evidence="10">PDD-24b-2</strain>
    </source>
</reference>
<feature type="compositionally biased region" description="Polar residues" evidence="6">
    <location>
        <begin position="102"/>
        <end position="120"/>
    </location>
</feature>
<evidence type="ECO:0000313" key="11">
    <source>
        <dbReference type="Proteomes" id="UP001164286"/>
    </source>
</evidence>
<feature type="region of interest" description="Disordered" evidence="6">
    <location>
        <begin position="33"/>
        <end position="264"/>
    </location>
</feature>
<evidence type="ECO:0000256" key="5">
    <source>
        <dbReference type="ARBA" id="ARBA00023136"/>
    </source>
</evidence>
<dbReference type="GO" id="GO:0006817">
    <property type="term" value="P:phosphate ion transport"/>
    <property type="evidence" value="ECO:0007669"/>
    <property type="project" value="TreeGrafter"/>
</dbReference>
<dbReference type="PROSITE" id="PS51382">
    <property type="entry name" value="SPX"/>
    <property type="match status" value="1"/>
</dbReference>
<name>A0AA38H4K9_9TREE</name>
<dbReference type="PANTHER" id="PTHR10783:SF103">
    <property type="entry name" value="SOLUTE CARRIER FAMILY 53 MEMBER 1"/>
    <property type="match status" value="1"/>
</dbReference>
<comment type="caution">
    <text evidence="10">The sequence shown here is derived from an EMBL/GenBank/DDBJ whole genome shotgun (WGS) entry which is preliminary data.</text>
</comment>
<feature type="compositionally biased region" description="Polar residues" evidence="6">
    <location>
        <begin position="144"/>
        <end position="156"/>
    </location>
</feature>
<evidence type="ECO:0000256" key="6">
    <source>
        <dbReference type="SAM" id="MobiDB-lite"/>
    </source>
</evidence>
<organism evidence="10 11">
    <name type="scientific">Dioszegia hungarica</name>
    <dbReference type="NCBI Taxonomy" id="4972"/>
    <lineage>
        <taxon>Eukaryota</taxon>
        <taxon>Fungi</taxon>
        <taxon>Dikarya</taxon>
        <taxon>Basidiomycota</taxon>
        <taxon>Agaricomycotina</taxon>
        <taxon>Tremellomycetes</taxon>
        <taxon>Tremellales</taxon>
        <taxon>Bulleribasidiaceae</taxon>
        <taxon>Dioszegia</taxon>
    </lineage>
</organism>
<feature type="transmembrane region" description="Helical" evidence="7">
    <location>
        <begin position="824"/>
        <end position="843"/>
    </location>
</feature>
<dbReference type="PANTHER" id="PTHR10783">
    <property type="entry name" value="XENOTROPIC AND POLYTROPIC RETROVIRUS RECEPTOR 1-RELATED"/>
    <property type="match status" value="1"/>
</dbReference>
<dbReference type="AlphaFoldDB" id="A0AA38H4K9"/>
<accession>A0AA38H4K9</accession>
<proteinExistence type="inferred from homology"/>
<evidence type="ECO:0000256" key="7">
    <source>
        <dbReference type="SAM" id="Phobius"/>
    </source>
</evidence>
<protein>
    <submittedName>
        <fullName evidence="10">EXS family-domain-containing protein</fullName>
    </submittedName>
</protein>
<keyword evidence="3 7" id="KW-0812">Transmembrane</keyword>
<dbReference type="CDD" id="cd14475">
    <property type="entry name" value="SPX_SYG1_like"/>
    <property type="match status" value="1"/>
</dbReference>
<evidence type="ECO:0000256" key="1">
    <source>
        <dbReference type="ARBA" id="ARBA00004141"/>
    </source>
</evidence>
<evidence type="ECO:0000259" key="8">
    <source>
        <dbReference type="PROSITE" id="PS51380"/>
    </source>
</evidence>
<dbReference type="GO" id="GO:0005794">
    <property type="term" value="C:Golgi apparatus"/>
    <property type="evidence" value="ECO:0007669"/>
    <property type="project" value="TreeGrafter"/>
</dbReference>
<evidence type="ECO:0000259" key="9">
    <source>
        <dbReference type="PROSITE" id="PS51382"/>
    </source>
</evidence>
<evidence type="ECO:0000256" key="3">
    <source>
        <dbReference type="ARBA" id="ARBA00022692"/>
    </source>
</evidence>
<keyword evidence="11" id="KW-1185">Reference proteome</keyword>
<gene>
    <name evidence="10" type="ORF">MKK02DRAFT_38758</name>
</gene>
<sequence length="1016" mass="114591">MRFGHYLEENLTPEWRDAYVDYKGCKKRIKTIGARVQNRGSPETSARTIEEGGGGSGNDSSDNDGDHGPAAPPKKQSHGSKVGAARAVPSSPRNESTARKSPIQQLRQPSNLSPRSSHLTAASPPHLDIGEAGLPYDNGEMSASRPNHNTGASASNSHKRGLNGRLGGSDKSKDSAATSSETLTGAEEGDASEPDGWRLSAGSSTSPLNPGNEADKSSRAPTSPRSALKAYGRRTSAAASPGAASLRGGARSIKSITSPRIPAKSAPSFAELYATLEPDEKAFFDFLESELQKVEKFYLARQKDAAKRGNDIQQQLDELAKHRKLYHASYPGPVPKWETKVERFLPAAGSAAAHATVAGIASAAQRLHRHSRDGGGRNEGAGGEEGEKAAARQIDFTERDKEQYTADRYTKSKQGLRKATVEHYRNLEIIKNYRIVNLTAFRKALKKFEKTTNIHCLEMFTQERISGETFAKGEDVEEMLKSVEELFTKRFEHGNIKKARSRLRERDMGYTHYASLFRSGVMIGVGLPLAIICVVEAIRRQYDEVSDYWAGLLQVYGGLYLPVIFALLFQINLDVFVSARINYEFVMELSRPTIDFRSYLEIPAFLFFTLSVCMYFSFFQIGAETVAPTSWPACWLVFVIVFVINPLPICRRRTRFWVLSILWKVFTPGFRRVDFIIFFIADELNSLAQSFSSILFMSCAYANRWPTNVYTVCPSGRQWPYILMLSIPATIRAIQCCRRYYDSRIKIHLVNAVKYLLAVAQYAMFVWWRSRGSTIPDNVFVGWITIAMVTAICQTSWDIIVDWSLFRPGTYGLRKDLGYENRSVYYLAMMTNTLIRFITVWYIPDRASHTRLRSWIFAFFEMLRRFQWNFFRVETEHLGNADAYRVTRDIPLPYSRGRQNHDSDHDDHDSDGAGEGDGDQNQPTKPNLVAKEWEKVKRRFLFPRMEDLLGTGRGPDELNVGPRGMRATREYEARRPGDYELDDNEMREQGGWGVLRRRILQNKDLQREGAAEGFQI</sequence>
<feature type="transmembrane region" description="Helical" evidence="7">
    <location>
        <begin position="516"/>
        <end position="538"/>
    </location>
</feature>
<dbReference type="InterPro" id="IPR004331">
    <property type="entry name" value="SPX_dom"/>
</dbReference>
<feature type="compositionally biased region" description="Basic and acidic residues" evidence="6">
    <location>
        <begin position="385"/>
        <end position="409"/>
    </location>
</feature>
<dbReference type="GeneID" id="77729471"/>
<feature type="transmembrane region" description="Helical" evidence="7">
    <location>
        <begin position="749"/>
        <end position="768"/>
    </location>
</feature>
<comment type="similarity">
    <text evidence="2">Belongs to the SYG1 (TC 2.A.94) family.</text>
</comment>
<dbReference type="PROSITE" id="PS51380">
    <property type="entry name" value="EXS"/>
    <property type="match status" value="1"/>
</dbReference>
<dbReference type="EMBL" id="JAKWFO010000008">
    <property type="protein sequence ID" value="KAI9634086.1"/>
    <property type="molecule type" value="Genomic_DNA"/>
</dbReference>
<feature type="transmembrane region" description="Helical" evidence="7">
    <location>
        <begin position="780"/>
        <end position="803"/>
    </location>
</feature>
<evidence type="ECO:0000256" key="2">
    <source>
        <dbReference type="ARBA" id="ARBA00009665"/>
    </source>
</evidence>
<dbReference type="Pfam" id="PF03124">
    <property type="entry name" value="EXS"/>
    <property type="match status" value="1"/>
</dbReference>
<dbReference type="GO" id="GO:0005886">
    <property type="term" value="C:plasma membrane"/>
    <property type="evidence" value="ECO:0007669"/>
    <property type="project" value="TreeGrafter"/>
</dbReference>
<dbReference type="Pfam" id="PF03105">
    <property type="entry name" value="SPX"/>
    <property type="match status" value="1"/>
</dbReference>